<evidence type="ECO:0000256" key="2">
    <source>
        <dbReference type="ARBA" id="ARBA00022692"/>
    </source>
</evidence>
<keyword evidence="3 5" id="KW-1133">Transmembrane helix</keyword>
<dbReference type="InterPro" id="IPR050638">
    <property type="entry name" value="AA-Vitamin_Transporters"/>
</dbReference>
<dbReference type="AlphaFoldDB" id="A0A6J6ZGI7"/>
<feature type="transmembrane region" description="Helical" evidence="5">
    <location>
        <begin position="241"/>
        <end position="259"/>
    </location>
</feature>
<keyword evidence="2 5" id="KW-0812">Transmembrane</keyword>
<keyword evidence="4 5" id="KW-0472">Membrane</keyword>
<organism evidence="7">
    <name type="scientific">freshwater metagenome</name>
    <dbReference type="NCBI Taxonomy" id="449393"/>
    <lineage>
        <taxon>unclassified sequences</taxon>
        <taxon>metagenomes</taxon>
        <taxon>ecological metagenomes</taxon>
    </lineage>
</organism>
<gene>
    <name evidence="7" type="ORF">UFOPK3162_00420</name>
</gene>
<name>A0A6J6ZGI7_9ZZZZ</name>
<evidence type="ECO:0000256" key="1">
    <source>
        <dbReference type="ARBA" id="ARBA00004141"/>
    </source>
</evidence>
<feature type="transmembrane region" description="Helical" evidence="5">
    <location>
        <begin position="265"/>
        <end position="285"/>
    </location>
</feature>
<feature type="transmembrane region" description="Helical" evidence="5">
    <location>
        <begin position="121"/>
        <end position="141"/>
    </location>
</feature>
<feature type="transmembrane region" description="Helical" evidence="5">
    <location>
        <begin position="39"/>
        <end position="55"/>
    </location>
</feature>
<dbReference type="EMBL" id="CAFABB010000060">
    <property type="protein sequence ID" value="CAB4819915.1"/>
    <property type="molecule type" value="Genomic_DNA"/>
</dbReference>
<evidence type="ECO:0000256" key="3">
    <source>
        <dbReference type="ARBA" id="ARBA00022989"/>
    </source>
</evidence>
<feature type="transmembrane region" description="Helical" evidence="5">
    <location>
        <begin position="147"/>
        <end position="168"/>
    </location>
</feature>
<comment type="subcellular location">
    <subcellularLocation>
        <location evidence="1">Membrane</location>
        <topology evidence="1">Multi-pass membrane protein</topology>
    </subcellularLocation>
</comment>
<evidence type="ECO:0000313" key="7">
    <source>
        <dbReference type="EMBL" id="CAB4819915.1"/>
    </source>
</evidence>
<evidence type="ECO:0000256" key="5">
    <source>
        <dbReference type="SAM" id="Phobius"/>
    </source>
</evidence>
<feature type="domain" description="EamA" evidence="6">
    <location>
        <begin position="149"/>
        <end position="282"/>
    </location>
</feature>
<feature type="transmembrane region" description="Helical" evidence="5">
    <location>
        <begin position="210"/>
        <end position="229"/>
    </location>
</feature>
<sequence>MKAEISTKFALLSLIWGFSFLLLLRVVEAFDWAAAISVRAFIASGCLYLLAVLMRRKLDFSIGIKHFAILGTATVSIQLIGLSLAVPRIGTALTAILVGAIPLFSSMIGRMMKIEQIDRKGFYGLILGFLGIVFLVGFPSGQFSDQFFLGFFVCVIGCISAAFGSNYSKLKMSAAGNWEQVIGAFFFGGLFTAPILFFVPIKSGVLAMDWLYMFLLAVFCSAFCYVIYFSLVAKIGATRSISVEFLVTVVAVLVGAFYLNEAISLIQLFGALLVIIGSVLILDLLSPAKPSKI</sequence>
<feature type="transmembrane region" description="Helical" evidence="5">
    <location>
        <begin position="67"/>
        <end position="86"/>
    </location>
</feature>
<dbReference type="InterPro" id="IPR000620">
    <property type="entry name" value="EamA_dom"/>
</dbReference>
<dbReference type="GO" id="GO:0016020">
    <property type="term" value="C:membrane"/>
    <property type="evidence" value="ECO:0007669"/>
    <property type="project" value="UniProtKB-SubCell"/>
</dbReference>
<dbReference type="PANTHER" id="PTHR32322">
    <property type="entry name" value="INNER MEMBRANE TRANSPORTER"/>
    <property type="match status" value="1"/>
</dbReference>
<feature type="transmembrane region" description="Helical" evidence="5">
    <location>
        <begin position="92"/>
        <end position="109"/>
    </location>
</feature>
<dbReference type="InterPro" id="IPR037185">
    <property type="entry name" value="EmrE-like"/>
</dbReference>
<feature type="transmembrane region" description="Helical" evidence="5">
    <location>
        <begin position="180"/>
        <end position="198"/>
    </location>
</feature>
<evidence type="ECO:0000259" key="6">
    <source>
        <dbReference type="Pfam" id="PF00892"/>
    </source>
</evidence>
<reference evidence="7" key="1">
    <citation type="submission" date="2020-05" db="EMBL/GenBank/DDBJ databases">
        <authorList>
            <person name="Chiriac C."/>
            <person name="Salcher M."/>
            <person name="Ghai R."/>
            <person name="Kavagutti S V."/>
        </authorList>
    </citation>
    <scope>NUCLEOTIDE SEQUENCE</scope>
</reference>
<dbReference type="PANTHER" id="PTHR32322:SF2">
    <property type="entry name" value="EAMA DOMAIN-CONTAINING PROTEIN"/>
    <property type="match status" value="1"/>
</dbReference>
<proteinExistence type="predicted"/>
<accession>A0A6J6ZGI7</accession>
<dbReference type="SUPFAM" id="SSF103481">
    <property type="entry name" value="Multidrug resistance efflux transporter EmrE"/>
    <property type="match status" value="2"/>
</dbReference>
<protein>
    <submittedName>
        <fullName evidence="7">Unannotated protein</fullName>
    </submittedName>
</protein>
<dbReference type="Pfam" id="PF00892">
    <property type="entry name" value="EamA"/>
    <property type="match status" value="2"/>
</dbReference>
<feature type="domain" description="EamA" evidence="6">
    <location>
        <begin position="10"/>
        <end position="136"/>
    </location>
</feature>
<evidence type="ECO:0000256" key="4">
    <source>
        <dbReference type="ARBA" id="ARBA00023136"/>
    </source>
</evidence>